<proteinExistence type="predicted"/>
<keyword evidence="2" id="KW-1185">Reference proteome</keyword>
<dbReference type="Proteomes" id="UP000271889">
    <property type="component" value="Unassembled WGS sequence"/>
</dbReference>
<name>A0A3P6S1U3_CYLGO</name>
<evidence type="ECO:0000313" key="1">
    <source>
        <dbReference type="EMBL" id="VDK50294.1"/>
    </source>
</evidence>
<reference evidence="1 2" key="1">
    <citation type="submission" date="2018-11" db="EMBL/GenBank/DDBJ databases">
        <authorList>
            <consortium name="Pathogen Informatics"/>
        </authorList>
    </citation>
    <scope>NUCLEOTIDE SEQUENCE [LARGE SCALE GENOMIC DNA]</scope>
</reference>
<protein>
    <submittedName>
        <fullName evidence="1">Uncharacterized protein</fullName>
    </submittedName>
</protein>
<dbReference type="OrthoDB" id="5824153at2759"/>
<gene>
    <name evidence="1" type="ORF">CGOC_LOCUS1740</name>
</gene>
<dbReference type="AlphaFoldDB" id="A0A3P6S1U3"/>
<dbReference type="EMBL" id="UYRV01003471">
    <property type="protein sequence ID" value="VDK50294.1"/>
    <property type="molecule type" value="Genomic_DNA"/>
</dbReference>
<accession>A0A3P6S1U3</accession>
<sequence>MFHGLFCKMSPTLQIFVDATQETVALPSTSVVAKVQEHEISEKLESGCPIITGNKDNDGQVLIGSQPFWMNDNEVDIITADDLQLNAEVVLDVDDGKIVLETMPKIPFVFPIKVNHQTFHALDLPFAECF</sequence>
<evidence type="ECO:0000313" key="2">
    <source>
        <dbReference type="Proteomes" id="UP000271889"/>
    </source>
</evidence>
<organism evidence="1 2">
    <name type="scientific">Cylicostephanus goldi</name>
    <name type="common">Nematode worm</name>
    <dbReference type="NCBI Taxonomy" id="71465"/>
    <lineage>
        <taxon>Eukaryota</taxon>
        <taxon>Metazoa</taxon>
        <taxon>Ecdysozoa</taxon>
        <taxon>Nematoda</taxon>
        <taxon>Chromadorea</taxon>
        <taxon>Rhabditida</taxon>
        <taxon>Rhabditina</taxon>
        <taxon>Rhabditomorpha</taxon>
        <taxon>Strongyloidea</taxon>
        <taxon>Strongylidae</taxon>
        <taxon>Cylicostephanus</taxon>
    </lineage>
</organism>